<dbReference type="PATRIC" id="fig|43687.5.peg.143"/>
<name>A0A088E4N1_9CREN</name>
<evidence type="ECO:0000313" key="4">
    <source>
        <dbReference type="EMBL" id="AKV77807.1"/>
    </source>
</evidence>
<gene>
    <name evidence="1" type="ORF">HA72_0141</name>
    <name evidence="2" type="ORF">MsedA_0146</name>
    <name evidence="3" type="ORF">MsedB_0146</name>
    <name evidence="4" type="ORF">MsedC_0145</name>
    <name evidence="5" type="ORF">MsedD_0146</name>
    <name evidence="6" type="ORF">MsedE_0146</name>
</gene>
<evidence type="ECO:0000313" key="7">
    <source>
        <dbReference type="Proteomes" id="UP000029084"/>
    </source>
</evidence>
<dbReference type="Proteomes" id="UP000068832">
    <property type="component" value="Chromosome"/>
</dbReference>
<dbReference type="Proteomes" id="UP000062475">
    <property type="component" value="Chromosome"/>
</dbReference>
<reference evidence="9 10" key="2">
    <citation type="journal article" date="2015" name="Genome Announc.">
        <title>Complete Genome Sequences of Evolved Arsenate-Resistant Metallosphaera sedula Strains.</title>
        <authorList>
            <person name="Ai C."/>
            <person name="McCarthy S."/>
            <person name="Schackwitz W."/>
            <person name="Martin J."/>
            <person name="Lipzen A."/>
            <person name="Blum P."/>
        </authorList>
    </citation>
    <scope>NUCLEOTIDE SEQUENCE [LARGE SCALE GENOMIC DNA]</scope>
    <source>
        <strain evidence="4 10">ARS120-1</strain>
        <strain evidence="5 9">ARS120-2</strain>
        <strain evidence="2 12">ARS50-1</strain>
        <strain evidence="3 11">ARS50-2</strain>
    </source>
</reference>
<reference evidence="1 7" key="1">
    <citation type="journal article" date="2014" name="J. Bacteriol.">
        <title>Role of an Archaeal PitA Transporter in the Copper and Arsenic Resistance of Metallosphaera sedula, an Extreme Thermoacidophile.</title>
        <authorList>
            <person name="McCarthy S."/>
            <person name="Ai C."/>
            <person name="Wheaton G."/>
            <person name="Tevatia R."/>
            <person name="Eckrich V."/>
            <person name="Kelly R."/>
            <person name="Blum P."/>
        </authorList>
    </citation>
    <scope>NUCLEOTIDE SEQUENCE [LARGE SCALE GENOMIC DNA]</scope>
    <source>
        <strain evidence="1 7">CuR1</strain>
    </source>
</reference>
<sequence length="76" mass="8904">MINAIRRRLRILWWLPTPKGLGKMLVQVLPMMDRVEYADAEGAVFVTLPITDDQVEWIQELARDLKIEVYFEDTGE</sequence>
<dbReference type="Proteomes" id="UP000061362">
    <property type="component" value="Chromosome"/>
</dbReference>
<dbReference type="EMBL" id="CP012172">
    <property type="protein sequence ID" value="AKV73317.1"/>
    <property type="molecule type" value="Genomic_DNA"/>
</dbReference>
<organism evidence="1 7">
    <name type="scientific">Metallosphaera sedula</name>
    <dbReference type="NCBI Taxonomy" id="43687"/>
    <lineage>
        <taxon>Archaea</taxon>
        <taxon>Thermoproteota</taxon>
        <taxon>Thermoprotei</taxon>
        <taxon>Sulfolobales</taxon>
        <taxon>Sulfolobaceae</taxon>
        <taxon>Metallosphaera</taxon>
    </lineage>
</organism>
<evidence type="ECO:0000313" key="12">
    <source>
        <dbReference type="Proteomes" id="UP000068832"/>
    </source>
</evidence>
<accession>A0A088E4N1</accession>
<dbReference type="Proteomes" id="UP000062398">
    <property type="component" value="Chromosome"/>
</dbReference>
<reference evidence="6 8" key="3">
    <citation type="submission" date="2015-07" db="EMBL/GenBank/DDBJ databases">
        <title>Physiological, transcriptional responses and genome re-sequencing of acid resistant extremely thermoacidophilic Metallosphaera sedula SARC-M1.</title>
        <authorList>
            <person name="Ai C."/>
            <person name="McCarthy S."/>
            <person name="Eckrich V."/>
            <person name="Rudrappa D."/>
            <person name="Qiu G."/>
            <person name="Blum P."/>
        </authorList>
    </citation>
    <scope>NUCLEOTIDE SEQUENCE [LARGE SCALE GENOMIC DNA]</scope>
    <source>
        <strain evidence="6 8">SARC-M1</strain>
    </source>
</reference>
<evidence type="ECO:0000313" key="9">
    <source>
        <dbReference type="Proteomes" id="UP000061362"/>
    </source>
</evidence>
<protein>
    <submittedName>
        <fullName evidence="1">Uncharacterized protein</fullName>
    </submittedName>
</protein>
<proteinExistence type="predicted"/>
<evidence type="ECO:0000313" key="8">
    <source>
        <dbReference type="Proteomes" id="UP000056255"/>
    </source>
</evidence>
<evidence type="ECO:0000313" key="6">
    <source>
        <dbReference type="EMBL" id="AKV82295.1"/>
    </source>
</evidence>
<dbReference type="EMBL" id="CP012175">
    <property type="protein sequence ID" value="AKV80052.1"/>
    <property type="molecule type" value="Genomic_DNA"/>
</dbReference>
<evidence type="ECO:0000313" key="11">
    <source>
        <dbReference type="Proteomes" id="UP000062475"/>
    </source>
</evidence>
<dbReference type="RefSeq" id="WP_011921286.1">
    <property type="nucleotide sequence ID" value="NZ_AP019770.1"/>
</dbReference>
<dbReference type="Proteomes" id="UP000056255">
    <property type="component" value="Chromosome"/>
</dbReference>
<evidence type="ECO:0000313" key="10">
    <source>
        <dbReference type="Proteomes" id="UP000062398"/>
    </source>
</evidence>
<dbReference type="EMBL" id="CP008822">
    <property type="protein sequence ID" value="AIM26305.1"/>
    <property type="molecule type" value="Genomic_DNA"/>
</dbReference>
<dbReference type="Proteomes" id="UP000029084">
    <property type="component" value="Chromosome"/>
</dbReference>
<evidence type="ECO:0000313" key="5">
    <source>
        <dbReference type="EMBL" id="AKV80052.1"/>
    </source>
</evidence>
<dbReference type="EMBL" id="CP012176">
    <property type="protein sequence ID" value="AKV82295.1"/>
    <property type="molecule type" value="Genomic_DNA"/>
</dbReference>
<evidence type="ECO:0000313" key="3">
    <source>
        <dbReference type="EMBL" id="AKV75561.1"/>
    </source>
</evidence>
<dbReference type="GeneID" id="91754578"/>
<evidence type="ECO:0000313" key="2">
    <source>
        <dbReference type="EMBL" id="AKV73317.1"/>
    </source>
</evidence>
<dbReference type="EMBL" id="CP012174">
    <property type="protein sequence ID" value="AKV77807.1"/>
    <property type="molecule type" value="Genomic_DNA"/>
</dbReference>
<dbReference type="AlphaFoldDB" id="A0A088E4N1"/>
<evidence type="ECO:0000313" key="1">
    <source>
        <dbReference type="EMBL" id="AIM26305.1"/>
    </source>
</evidence>
<dbReference type="EMBL" id="CP012173">
    <property type="protein sequence ID" value="AKV75561.1"/>
    <property type="molecule type" value="Genomic_DNA"/>
</dbReference>